<dbReference type="GO" id="GO:0045892">
    <property type="term" value="P:negative regulation of DNA-templated transcription"/>
    <property type="evidence" value="ECO:0007669"/>
    <property type="project" value="TreeGrafter"/>
</dbReference>
<dbReference type="RefSeq" id="WP_071175803.1">
    <property type="nucleotide sequence ID" value="NZ_CP017831.1"/>
</dbReference>
<dbReference type="GO" id="GO:0000976">
    <property type="term" value="F:transcription cis-regulatory region binding"/>
    <property type="evidence" value="ECO:0007669"/>
    <property type="project" value="TreeGrafter"/>
</dbReference>
<sequence length="79" mass="9150">MSSEQVIDRLKDNGCRITKQRRLIVDVIMGNDHSSCKDIYYQVMAKDKTVGMATVYRMIRVLEDIGVVNRIDMIEINNE</sequence>
<dbReference type="OrthoDB" id="8659436at2"/>
<name>A0A1D9P0P4_9FIRM</name>
<dbReference type="PANTHER" id="PTHR33202:SF7">
    <property type="entry name" value="FERRIC UPTAKE REGULATION PROTEIN"/>
    <property type="match status" value="1"/>
</dbReference>
<dbReference type="GO" id="GO:1900376">
    <property type="term" value="P:regulation of secondary metabolite biosynthetic process"/>
    <property type="evidence" value="ECO:0007669"/>
    <property type="project" value="TreeGrafter"/>
</dbReference>
<dbReference type="InterPro" id="IPR002481">
    <property type="entry name" value="FUR"/>
</dbReference>
<dbReference type="PANTHER" id="PTHR33202">
    <property type="entry name" value="ZINC UPTAKE REGULATION PROTEIN"/>
    <property type="match status" value="1"/>
</dbReference>
<accession>A0A1D9P0P4</accession>
<keyword evidence="2" id="KW-1185">Reference proteome</keyword>
<dbReference type="Proteomes" id="UP000179284">
    <property type="component" value="Chromosome I"/>
</dbReference>
<dbReference type="KEGG" id="bhu:bhn_I1048"/>
<dbReference type="InterPro" id="IPR036390">
    <property type="entry name" value="WH_DNA-bd_sf"/>
</dbReference>
<dbReference type="SUPFAM" id="SSF46785">
    <property type="entry name" value="Winged helix' DNA-binding domain"/>
    <property type="match status" value="1"/>
</dbReference>
<proteinExistence type="predicted"/>
<dbReference type="Gene3D" id="1.10.10.10">
    <property type="entry name" value="Winged helix-like DNA-binding domain superfamily/Winged helix DNA-binding domain"/>
    <property type="match status" value="1"/>
</dbReference>
<dbReference type="GO" id="GO:0008270">
    <property type="term" value="F:zinc ion binding"/>
    <property type="evidence" value="ECO:0007669"/>
    <property type="project" value="TreeGrafter"/>
</dbReference>
<protein>
    <submittedName>
        <fullName evidence="1">FUR family transcriptional regulator</fullName>
    </submittedName>
</protein>
<dbReference type="Pfam" id="PF01475">
    <property type="entry name" value="FUR"/>
    <property type="match status" value="1"/>
</dbReference>
<dbReference type="InterPro" id="IPR036388">
    <property type="entry name" value="WH-like_DNA-bd_sf"/>
</dbReference>
<reference evidence="2" key="1">
    <citation type="submission" date="2016-10" db="EMBL/GenBank/DDBJ databases">
        <title>The complete genome sequence of the rumen bacterium Butyrivibrio hungatei MB2003.</title>
        <authorList>
            <person name="Palevich N."/>
            <person name="Kelly W.J."/>
            <person name="Leahy S.C."/>
            <person name="Altermann E."/>
            <person name="Rakonjac J."/>
            <person name="Attwood G.T."/>
        </authorList>
    </citation>
    <scope>NUCLEOTIDE SEQUENCE [LARGE SCALE GENOMIC DNA]</scope>
    <source>
        <strain evidence="2">MB2003</strain>
    </source>
</reference>
<gene>
    <name evidence="1" type="ORF">bhn_I1048</name>
</gene>
<organism evidence="1 2">
    <name type="scientific">Butyrivibrio hungatei</name>
    <dbReference type="NCBI Taxonomy" id="185008"/>
    <lineage>
        <taxon>Bacteria</taxon>
        <taxon>Bacillati</taxon>
        <taxon>Bacillota</taxon>
        <taxon>Clostridia</taxon>
        <taxon>Lachnospirales</taxon>
        <taxon>Lachnospiraceae</taxon>
        <taxon>Butyrivibrio</taxon>
    </lineage>
</organism>
<dbReference type="AlphaFoldDB" id="A0A1D9P0P4"/>
<evidence type="ECO:0000313" key="2">
    <source>
        <dbReference type="Proteomes" id="UP000179284"/>
    </source>
</evidence>
<dbReference type="GO" id="GO:0003700">
    <property type="term" value="F:DNA-binding transcription factor activity"/>
    <property type="evidence" value="ECO:0007669"/>
    <property type="project" value="InterPro"/>
</dbReference>
<dbReference type="EMBL" id="CP017831">
    <property type="protein sequence ID" value="AOZ96082.1"/>
    <property type="molecule type" value="Genomic_DNA"/>
</dbReference>
<evidence type="ECO:0000313" key="1">
    <source>
        <dbReference type="EMBL" id="AOZ96082.1"/>
    </source>
</evidence>